<sequence>MDCGTCTEALSARLDGEPEPVPAAEVDEHLATCPKCQAWQADAVLLHRRVRVRAVTPTPDLVGAVLAQTRPRRKPLLRMALGAIGLLQLLLGVAQLFGPDPHVHNGGEVLTGHLVNESAAWNLALGLAMLAVAWQPRRAAGLLPAVAVFVGVLSVLSLVDVATVGVPGTRLLSHVPLLFGLALLYLVHREHRQGRDPAPTERAGDDITHAVEPDEPGEDRRAKSTRPWLRPASHRRAA</sequence>
<feature type="transmembrane region" description="Helical" evidence="2">
    <location>
        <begin position="76"/>
        <end position="98"/>
    </location>
</feature>
<protein>
    <submittedName>
        <fullName evidence="4">Putative anti-sigma-YlaC factor YlaD</fullName>
    </submittedName>
</protein>
<evidence type="ECO:0000313" key="4">
    <source>
        <dbReference type="EMBL" id="TCO58469.1"/>
    </source>
</evidence>
<dbReference type="OrthoDB" id="5197868at2"/>
<proteinExistence type="predicted"/>
<gene>
    <name evidence="4" type="ORF">EV192_105539</name>
</gene>
<feature type="transmembrane region" description="Helical" evidence="2">
    <location>
        <begin position="118"/>
        <end position="134"/>
    </location>
</feature>
<dbReference type="Pfam" id="PF13490">
    <property type="entry name" value="zf-HC2"/>
    <property type="match status" value="1"/>
</dbReference>
<feature type="transmembrane region" description="Helical" evidence="2">
    <location>
        <begin position="141"/>
        <end position="159"/>
    </location>
</feature>
<feature type="region of interest" description="Disordered" evidence="1">
    <location>
        <begin position="194"/>
        <end position="238"/>
    </location>
</feature>
<keyword evidence="5" id="KW-1185">Reference proteome</keyword>
<organism evidence="4 5">
    <name type="scientific">Actinocrispum wychmicini</name>
    <dbReference type="NCBI Taxonomy" id="1213861"/>
    <lineage>
        <taxon>Bacteria</taxon>
        <taxon>Bacillati</taxon>
        <taxon>Actinomycetota</taxon>
        <taxon>Actinomycetes</taxon>
        <taxon>Pseudonocardiales</taxon>
        <taxon>Pseudonocardiaceae</taxon>
        <taxon>Actinocrispum</taxon>
    </lineage>
</organism>
<dbReference type="InterPro" id="IPR027383">
    <property type="entry name" value="Znf_put"/>
</dbReference>
<evidence type="ECO:0000259" key="3">
    <source>
        <dbReference type="Pfam" id="PF13490"/>
    </source>
</evidence>
<keyword evidence="2" id="KW-0472">Membrane</keyword>
<accession>A0A4R2JP13</accession>
<comment type="caution">
    <text evidence="4">The sequence shown here is derived from an EMBL/GenBank/DDBJ whole genome shotgun (WGS) entry which is preliminary data.</text>
</comment>
<dbReference type="RefSeq" id="WP_132119233.1">
    <property type="nucleotide sequence ID" value="NZ_SLWS01000005.1"/>
</dbReference>
<dbReference type="Proteomes" id="UP000295680">
    <property type="component" value="Unassembled WGS sequence"/>
</dbReference>
<feature type="domain" description="Putative zinc-finger" evidence="3">
    <location>
        <begin position="3"/>
        <end position="37"/>
    </location>
</feature>
<feature type="compositionally biased region" description="Basic and acidic residues" evidence="1">
    <location>
        <begin position="194"/>
        <end position="222"/>
    </location>
</feature>
<feature type="transmembrane region" description="Helical" evidence="2">
    <location>
        <begin position="171"/>
        <end position="187"/>
    </location>
</feature>
<keyword evidence="2" id="KW-0812">Transmembrane</keyword>
<name>A0A4R2JP13_9PSEU</name>
<evidence type="ECO:0000256" key="2">
    <source>
        <dbReference type="SAM" id="Phobius"/>
    </source>
</evidence>
<keyword evidence="2" id="KW-1133">Transmembrane helix</keyword>
<evidence type="ECO:0000313" key="5">
    <source>
        <dbReference type="Proteomes" id="UP000295680"/>
    </source>
</evidence>
<evidence type="ECO:0000256" key="1">
    <source>
        <dbReference type="SAM" id="MobiDB-lite"/>
    </source>
</evidence>
<reference evidence="4 5" key="1">
    <citation type="submission" date="2019-03" db="EMBL/GenBank/DDBJ databases">
        <title>Genomic Encyclopedia of Type Strains, Phase IV (KMG-IV): sequencing the most valuable type-strain genomes for metagenomic binning, comparative biology and taxonomic classification.</title>
        <authorList>
            <person name="Goeker M."/>
        </authorList>
    </citation>
    <scope>NUCLEOTIDE SEQUENCE [LARGE SCALE GENOMIC DNA]</scope>
    <source>
        <strain evidence="4 5">DSM 45934</strain>
    </source>
</reference>
<dbReference type="EMBL" id="SLWS01000005">
    <property type="protein sequence ID" value="TCO58469.1"/>
    <property type="molecule type" value="Genomic_DNA"/>
</dbReference>
<dbReference type="AlphaFoldDB" id="A0A4R2JP13"/>